<comment type="caution">
    <text evidence="1">The sequence shown here is derived from an EMBL/GenBank/DDBJ whole genome shotgun (WGS) entry which is preliminary data.</text>
</comment>
<organism evidence="1 2">
    <name type="scientific">Smallanthus sonchifolius</name>
    <dbReference type="NCBI Taxonomy" id="185202"/>
    <lineage>
        <taxon>Eukaryota</taxon>
        <taxon>Viridiplantae</taxon>
        <taxon>Streptophyta</taxon>
        <taxon>Embryophyta</taxon>
        <taxon>Tracheophyta</taxon>
        <taxon>Spermatophyta</taxon>
        <taxon>Magnoliopsida</taxon>
        <taxon>eudicotyledons</taxon>
        <taxon>Gunneridae</taxon>
        <taxon>Pentapetalae</taxon>
        <taxon>asterids</taxon>
        <taxon>campanulids</taxon>
        <taxon>Asterales</taxon>
        <taxon>Asteraceae</taxon>
        <taxon>Asteroideae</taxon>
        <taxon>Heliantheae alliance</taxon>
        <taxon>Millerieae</taxon>
        <taxon>Smallanthus</taxon>
    </lineage>
</organism>
<sequence>MIYGFICVPHSSPHGLPPDSVLLQILSLLDDSADVACCRVASKAFDTVFPGLRSINLEWPFNSRSRVSKPQRIKHFKRVFLGLISKLESVESVCLHIRRPVAHHLSLTDGDFAKEWLPRVSGSLKSLSITECPRDCGSNVLPLISEYCHNLVSLKLRFVYLRLDNLNPMPMLTKFPITKTMEELTLDTGNKMPRDPTDLKLTLGKVFTVFPNMAYLCICSGVWSDLEACLNPQGWEILDGRKELETICAYLELADPSLTFSCVARVLDQCVGLLEVSLLIHADVEDTHLRSALVMRISNN</sequence>
<reference evidence="1 2" key="2">
    <citation type="journal article" date="2022" name="Mol. Ecol. Resour.">
        <title>The genomes of chicory, endive, great burdock and yacon provide insights into Asteraceae paleo-polyploidization history and plant inulin production.</title>
        <authorList>
            <person name="Fan W."/>
            <person name="Wang S."/>
            <person name="Wang H."/>
            <person name="Wang A."/>
            <person name="Jiang F."/>
            <person name="Liu H."/>
            <person name="Zhao H."/>
            <person name="Xu D."/>
            <person name="Zhang Y."/>
        </authorList>
    </citation>
    <scope>NUCLEOTIDE SEQUENCE [LARGE SCALE GENOMIC DNA]</scope>
    <source>
        <strain evidence="2">cv. Yunnan</strain>
        <tissue evidence="1">Leaves</tissue>
    </source>
</reference>
<evidence type="ECO:0000313" key="2">
    <source>
        <dbReference type="Proteomes" id="UP001056120"/>
    </source>
</evidence>
<evidence type="ECO:0000313" key="1">
    <source>
        <dbReference type="EMBL" id="KAI3821988.1"/>
    </source>
</evidence>
<accession>A0ACB9JPR6</accession>
<keyword evidence="2" id="KW-1185">Reference proteome</keyword>
<dbReference type="EMBL" id="CM042020">
    <property type="protein sequence ID" value="KAI3821988.1"/>
    <property type="molecule type" value="Genomic_DNA"/>
</dbReference>
<gene>
    <name evidence="1" type="ORF">L1987_09569</name>
</gene>
<name>A0ACB9JPR6_9ASTR</name>
<protein>
    <submittedName>
        <fullName evidence="1">Uncharacterized protein</fullName>
    </submittedName>
</protein>
<reference evidence="2" key="1">
    <citation type="journal article" date="2022" name="Mol. Ecol. Resour.">
        <title>The genomes of chicory, endive, great burdock and yacon provide insights into Asteraceae palaeo-polyploidization history and plant inulin production.</title>
        <authorList>
            <person name="Fan W."/>
            <person name="Wang S."/>
            <person name="Wang H."/>
            <person name="Wang A."/>
            <person name="Jiang F."/>
            <person name="Liu H."/>
            <person name="Zhao H."/>
            <person name="Xu D."/>
            <person name="Zhang Y."/>
        </authorList>
    </citation>
    <scope>NUCLEOTIDE SEQUENCE [LARGE SCALE GENOMIC DNA]</scope>
    <source>
        <strain evidence="2">cv. Yunnan</strain>
    </source>
</reference>
<dbReference type="Proteomes" id="UP001056120">
    <property type="component" value="Linkage Group LG03"/>
</dbReference>
<proteinExistence type="predicted"/>